<name>A0A1G8B6N7_9FLAO</name>
<dbReference type="InterPro" id="IPR015915">
    <property type="entry name" value="Kelch-typ_b-propeller"/>
</dbReference>
<evidence type="ECO:0000256" key="3">
    <source>
        <dbReference type="SAM" id="SignalP"/>
    </source>
</evidence>
<dbReference type="SUPFAM" id="SSF117281">
    <property type="entry name" value="Kelch motif"/>
    <property type="match status" value="2"/>
</dbReference>
<evidence type="ECO:0000313" key="5">
    <source>
        <dbReference type="Proteomes" id="UP000199492"/>
    </source>
</evidence>
<gene>
    <name evidence="4" type="ORF">SAMN04489796_102146</name>
</gene>
<evidence type="ECO:0000256" key="1">
    <source>
        <dbReference type="ARBA" id="ARBA00022441"/>
    </source>
</evidence>
<sequence length="335" mass="37557">MRKMNNKSAIRLLYFGAVLALFSSCNSDDDDDDTLGNWVKKSTFNEEARSSSTAFTIGNIGYMGTGYDGSDYYNDFWGYNMDTNSWQQLSDYPGIERSSAVSFVIGDDGYMGTGYNGDSNDELSDFYKYDVDTNSWTTIADFGGSARYGAVGFGSDSYGYVGTGYDGSDKKDFWRYNPISDSWEEVFGFGGDKRRDGLTFTIGDEVYLSTGISNGVYELDFWSFNLNTEVWTQLTDIDDDDDDYVYRSNAVAFTLNGKGYIACGEYSGSLSTVYEYTPSSETWEEKTPFELYARRDAIAFSDGARAFVALGRNGTLYLDDNMEFFPNTEQDDDDN</sequence>
<keyword evidence="2" id="KW-0677">Repeat</keyword>
<dbReference type="Gene3D" id="2.120.10.80">
    <property type="entry name" value="Kelch-type beta propeller"/>
    <property type="match status" value="2"/>
</dbReference>
<dbReference type="Pfam" id="PF01344">
    <property type="entry name" value="Kelch_1"/>
    <property type="match status" value="1"/>
</dbReference>
<accession>A0A1G8B6N7</accession>
<dbReference type="EMBL" id="FNCZ01000002">
    <property type="protein sequence ID" value="SDH28899.1"/>
    <property type="molecule type" value="Genomic_DNA"/>
</dbReference>
<dbReference type="PROSITE" id="PS51257">
    <property type="entry name" value="PROKAR_LIPOPROTEIN"/>
    <property type="match status" value="1"/>
</dbReference>
<dbReference type="Proteomes" id="UP000199492">
    <property type="component" value="Unassembled WGS sequence"/>
</dbReference>
<evidence type="ECO:0000313" key="4">
    <source>
        <dbReference type="EMBL" id="SDH28899.1"/>
    </source>
</evidence>
<feature type="chain" id="PRO_5011701305" evidence="3">
    <location>
        <begin position="28"/>
        <end position="335"/>
    </location>
</feature>
<keyword evidence="3" id="KW-0732">Signal</keyword>
<dbReference type="InterPro" id="IPR006652">
    <property type="entry name" value="Kelch_1"/>
</dbReference>
<proteinExistence type="predicted"/>
<reference evidence="5" key="1">
    <citation type="submission" date="2016-10" db="EMBL/GenBank/DDBJ databases">
        <authorList>
            <person name="Varghese N."/>
            <person name="Submissions S."/>
        </authorList>
    </citation>
    <scope>NUCLEOTIDE SEQUENCE [LARGE SCALE GENOMIC DNA]</scope>
    <source>
        <strain evidence="5">DSM 15363</strain>
    </source>
</reference>
<feature type="signal peptide" evidence="3">
    <location>
        <begin position="1"/>
        <end position="27"/>
    </location>
</feature>
<dbReference type="OrthoDB" id="103335at2"/>
<evidence type="ECO:0000256" key="2">
    <source>
        <dbReference type="ARBA" id="ARBA00022737"/>
    </source>
</evidence>
<dbReference type="PANTHER" id="PTHR45632:SF3">
    <property type="entry name" value="KELCH-LIKE PROTEIN 32"/>
    <property type="match status" value="1"/>
</dbReference>
<keyword evidence="1" id="KW-0880">Kelch repeat</keyword>
<dbReference type="AlphaFoldDB" id="A0A1G8B6N7"/>
<keyword evidence="5" id="KW-1185">Reference proteome</keyword>
<protein>
    <submittedName>
        <fullName evidence="4">Galactose oxidase, central domain</fullName>
    </submittedName>
</protein>
<organism evidence="4 5">
    <name type="scientific">Winogradskyella thalassocola</name>
    <dbReference type="NCBI Taxonomy" id="262004"/>
    <lineage>
        <taxon>Bacteria</taxon>
        <taxon>Pseudomonadati</taxon>
        <taxon>Bacteroidota</taxon>
        <taxon>Flavobacteriia</taxon>
        <taxon>Flavobacteriales</taxon>
        <taxon>Flavobacteriaceae</taxon>
        <taxon>Winogradskyella</taxon>
    </lineage>
</organism>
<dbReference type="PANTHER" id="PTHR45632">
    <property type="entry name" value="LD33804P"/>
    <property type="match status" value="1"/>
</dbReference>
<dbReference type="STRING" id="262004.SAMN04489796_102146"/>